<feature type="compositionally biased region" description="Pro residues" evidence="1">
    <location>
        <begin position="176"/>
        <end position="185"/>
    </location>
</feature>
<reference evidence="2" key="1">
    <citation type="journal article" date="2023" name="G3 (Bethesda)">
        <title>A reference genome for the long-term kleptoplast-retaining sea slug Elysia crispata morphotype clarki.</title>
        <authorList>
            <person name="Eastman K.E."/>
            <person name="Pendleton A.L."/>
            <person name="Shaikh M.A."/>
            <person name="Suttiyut T."/>
            <person name="Ogas R."/>
            <person name="Tomko P."/>
            <person name="Gavelis G."/>
            <person name="Widhalm J.R."/>
            <person name="Wisecaver J.H."/>
        </authorList>
    </citation>
    <scope>NUCLEOTIDE SEQUENCE</scope>
    <source>
        <strain evidence="2">ECLA1</strain>
    </source>
</reference>
<evidence type="ECO:0000313" key="2">
    <source>
        <dbReference type="EMBL" id="KAK3796678.1"/>
    </source>
</evidence>
<organism evidence="2 3">
    <name type="scientific">Elysia crispata</name>
    <name type="common">lettuce slug</name>
    <dbReference type="NCBI Taxonomy" id="231223"/>
    <lineage>
        <taxon>Eukaryota</taxon>
        <taxon>Metazoa</taxon>
        <taxon>Spiralia</taxon>
        <taxon>Lophotrochozoa</taxon>
        <taxon>Mollusca</taxon>
        <taxon>Gastropoda</taxon>
        <taxon>Heterobranchia</taxon>
        <taxon>Euthyneura</taxon>
        <taxon>Panpulmonata</taxon>
        <taxon>Sacoglossa</taxon>
        <taxon>Placobranchoidea</taxon>
        <taxon>Plakobranchidae</taxon>
        <taxon>Elysia</taxon>
    </lineage>
</organism>
<feature type="compositionally biased region" description="Pro residues" evidence="1">
    <location>
        <begin position="459"/>
        <end position="469"/>
    </location>
</feature>
<name>A0AAE1E8D9_9GAST</name>
<feature type="compositionally biased region" description="Polar residues" evidence="1">
    <location>
        <begin position="392"/>
        <end position="414"/>
    </location>
</feature>
<feature type="compositionally biased region" description="Pro residues" evidence="1">
    <location>
        <begin position="379"/>
        <end position="390"/>
    </location>
</feature>
<accession>A0AAE1E8D9</accession>
<dbReference type="EMBL" id="JAWDGP010000853">
    <property type="protein sequence ID" value="KAK3796678.1"/>
    <property type="molecule type" value="Genomic_DNA"/>
</dbReference>
<feature type="compositionally biased region" description="Polar residues" evidence="1">
    <location>
        <begin position="616"/>
        <end position="650"/>
    </location>
</feature>
<gene>
    <name evidence="2" type="ORF">RRG08_024897</name>
</gene>
<feature type="compositionally biased region" description="Polar residues" evidence="1">
    <location>
        <begin position="817"/>
        <end position="838"/>
    </location>
</feature>
<feature type="region of interest" description="Disordered" evidence="1">
    <location>
        <begin position="547"/>
        <end position="847"/>
    </location>
</feature>
<comment type="caution">
    <text evidence="2">The sequence shown here is derived from an EMBL/GenBank/DDBJ whole genome shotgun (WGS) entry which is preliminary data.</text>
</comment>
<proteinExistence type="predicted"/>
<feature type="compositionally biased region" description="Polar residues" evidence="1">
    <location>
        <begin position="470"/>
        <end position="485"/>
    </location>
</feature>
<keyword evidence="3" id="KW-1185">Reference proteome</keyword>
<feature type="compositionally biased region" description="Polar residues" evidence="1">
    <location>
        <begin position="794"/>
        <end position="803"/>
    </location>
</feature>
<sequence>MFRSIFGLPYQGTFEIHLATNLHKVFFCFLFQAVGALLDSGCDVTLVDNQGLTAAELADKCDQPEAAALIRGEVTLDQLSLAEDYLSSQELPAQRPTQLQSPRFNFPPPPPFPPEEEEQEPEEKHFYDSVAATKYQRDQSQPTAPVQSLDSPSSYTPPPPLPLALHDSPVRGRDLTPPPPPPTPPAQATYAPPLSASDSALVWDPREVQPEQEEVFHRRVADSQLEATFSGYSGTEGQGQPIVRRTTSRLSVNSSTSDLGAFEVATVVADVHKSRESIDSVNAVQAAPTSNSVTSAIYINSVALSNSTSKEPFQHRKFSVLKHIPQNTGIQEKPELENSNNNVATAINNNKSSYHSINKHNTEEFSSAVWPVSRHQRSPSPPLPSPPPLSPGSESINSEDASISASTSCSNLQPQEADLPPPLPQLHLLSQSRGTSIENFPPPPSEFIQAQSSSLYEELPPPPPPPPPSQLNTNSEWQSASSNQDFPDPPSPARLAIASRQKLNYSSSKDYTGSTSSERASSTSNFKQHFDSGTRANFARAKALFGAVSETNSEPNKFRLGSEGQSKVSKKGRESPAGRQPRRCVNPDSGESETDCGNIQQIGLKAGVGNKRNLKEVSSQPKLLMNPATQSDSSGPLSPALSTQSGHSIESSVNQDSVQSSVSNRGGHVTAISTSGGKNGEKAANGAATALRQDKIEGTPAGASTNTDVVKEESTTKAPVPLTDSSSSSNGVVMRGGSAGPGRALARMVVSAGPEMLARPNSLNGQSQSSSSSSQPPSPAVKKNKHDLIADIQSAVSGTSNLSLRRAKSRGEGVSMVYSSKRNSTGQDQSKMTDTTRPLTGDFDPKNFLDQVETVDTTGRTIPEWRRHVLAKHAAEKAQKEFEERRVEEDYESRFKDMPAWKRALIERREAQAREEEAASKK</sequence>
<feature type="region of interest" description="Disordered" evidence="1">
    <location>
        <begin position="367"/>
        <end position="531"/>
    </location>
</feature>
<feature type="compositionally biased region" description="Polar residues" evidence="1">
    <location>
        <begin position="89"/>
        <end position="103"/>
    </location>
</feature>
<feature type="compositionally biased region" description="Low complexity" evidence="1">
    <location>
        <begin position="651"/>
        <end position="664"/>
    </location>
</feature>
<evidence type="ECO:0000313" key="3">
    <source>
        <dbReference type="Proteomes" id="UP001283361"/>
    </source>
</evidence>
<feature type="compositionally biased region" description="Low complexity" evidence="1">
    <location>
        <begin position="505"/>
        <end position="524"/>
    </location>
</feature>
<feature type="compositionally biased region" description="Low complexity" evidence="1">
    <location>
        <begin position="766"/>
        <end position="775"/>
    </location>
</feature>
<protein>
    <submittedName>
        <fullName evidence="2">Uncharacterized protein</fullName>
    </submittedName>
</protein>
<dbReference type="Proteomes" id="UP001283361">
    <property type="component" value="Unassembled WGS sequence"/>
</dbReference>
<evidence type="ECO:0000256" key="1">
    <source>
        <dbReference type="SAM" id="MobiDB-lite"/>
    </source>
</evidence>
<feature type="region of interest" description="Disordered" evidence="1">
    <location>
        <begin position="89"/>
        <end position="192"/>
    </location>
</feature>
<dbReference type="AlphaFoldDB" id="A0AAE1E8D9"/>